<comment type="caution">
    <text evidence="2">The sequence shown here is derived from an EMBL/GenBank/DDBJ whole genome shotgun (WGS) entry which is preliminary data.</text>
</comment>
<evidence type="ECO:0000313" key="2">
    <source>
        <dbReference type="EMBL" id="MFD1705038.1"/>
    </source>
</evidence>
<evidence type="ECO:0000313" key="3">
    <source>
        <dbReference type="Proteomes" id="UP001597308"/>
    </source>
</evidence>
<name>A0ABW4KD95_9HYPH</name>
<organism evidence="2 3">
    <name type="scientific">Methylopila henanensis</name>
    <dbReference type="NCBI Taxonomy" id="873516"/>
    <lineage>
        <taxon>Bacteria</taxon>
        <taxon>Pseudomonadati</taxon>
        <taxon>Pseudomonadota</taxon>
        <taxon>Alphaproteobacteria</taxon>
        <taxon>Hyphomicrobiales</taxon>
        <taxon>Methylopilaceae</taxon>
        <taxon>Methylopila</taxon>
    </lineage>
</organism>
<gene>
    <name evidence="2" type="ORF">ACFSCV_18690</name>
</gene>
<protein>
    <submittedName>
        <fullName evidence="2">Uncharacterized protein</fullName>
    </submittedName>
</protein>
<feature type="region of interest" description="Disordered" evidence="1">
    <location>
        <begin position="42"/>
        <end position="62"/>
    </location>
</feature>
<dbReference type="RefSeq" id="WP_378801091.1">
    <property type="nucleotide sequence ID" value="NZ_JBHUER010000014.1"/>
</dbReference>
<reference evidence="3" key="1">
    <citation type="journal article" date="2019" name="Int. J. Syst. Evol. Microbiol.">
        <title>The Global Catalogue of Microorganisms (GCM) 10K type strain sequencing project: providing services to taxonomists for standard genome sequencing and annotation.</title>
        <authorList>
            <consortium name="The Broad Institute Genomics Platform"/>
            <consortium name="The Broad Institute Genome Sequencing Center for Infectious Disease"/>
            <person name="Wu L."/>
            <person name="Ma J."/>
        </authorList>
    </citation>
    <scope>NUCLEOTIDE SEQUENCE [LARGE SCALE GENOMIC DNA]</scope>
    <source>
        <strain evidence="3">KCTC 23707</strain>
    </source>
</reference>
<dbReference type="Proteomes" id="UP001597308">
    <property type="component" value="Unassembled WGS sequence"/>
</dbReference>
<proteinExistence type="predicted"/>
<dbReference type="EMBL" id="JBHUER010000014">
    <property type="protein sequence ID" value="MFD1705038.1"/>
    <property type="molecule type" value="Genomic_DNA"/>
</dbReference>
<accession>A0ABW4KD95</accession>
<evidence type="ECO:0000256" key="1">
    <source>
        <dbReference type="SAM" id="MobiDB-lite"/>
    </source>
</evidence>
<feature type="region of interest" description="Disordered" evidence="1">
    <location>
        <begin position="1"/>
        <end position="26"/>
    </location>
</feature>
<feature type="compositionally biased region" description="Low complexity" evidence="1">
    <location>
        <begin position="9"/>
        <end position="20"/>
    </location>
</feature>
<keyword evidence="3" id="KW-1185">Reference proteome</keyword>
<sequence length="62" mass="6686">MGLVLAFQSSPRPSARPANRSRAERRGADILFFTGVRYERHGDAGRASAASTVPARTEQPTS</sequence>